<keyword evidence="2" id="KW-0560">Oxidoreductase</keyword>
<evidence type="ECO:0000259" key="3">
    <source>
        <dbReference type="Pfam" id="PF00881"/>
    </source>
</evidence>
<dbReference type="AlphaFoldDB" id="A0A2Z2KFG9"/>
<protein>
    <submittedName>
        <fullName evidence="4">Nitroreductase family protein</fullName>
    </submittedName>
</protein>
<proteinExistence type="inferred from homology"/>
<dbReference type="PANTHER" id="PTHR43673">
    <property type="entry name" value="NAD(P)H NITROREDUCTASE YDGI-RELATED"/>
    <property type="match status" value="1"/>
</dbReference>
<dbReference type="KEGG" id="pdh:B9T62_08735"/>
<dbReference type="GO" id="GO:0016491">
    <property type="term" value="F:oxidoreductase activity"/>
    <property type="evidence" value="ECO:0007669"/>
    <property type="project" value="UniProtKB-KW"/>
</dbReference>
<dbReference type="OrthoDB" id="9782629at2"/>
<dbReference type="EMBL" id="CP021780">
    <property type="protein sequence ID" value="ASA20859.1"/>
    <property type="molecule type" value="Genomic_DNA"/>
</dbReference>
<dbReference type="InterPro" id="IPR000415">
    <property type="entry name" value="Nitroreductase-like"/>
</dbReference>
<dbReference type="RefSeq" id="WP_087914876.1">
    <property type="nucleotide sequence ID" value="NZ_CP021780.1"/>
</dbReference>
<gene>
    <name evidence="4" type="ORF">B9T62_08735</name>
</gene>
<dbReference type="Proteomes" id="UP000249890">
    <property type="component" value="Chromosome"/>
</dbReference>
<dbReference type="Pfam" id="PF00881">
    <property type="entry name" value="Nitroreductase"/>
    <property type="match status" value="1"/>
</dbReference>
<evidence type="ECO:0000256" key="2">
    <source>
        <dbReference type="ARBA" id="ARBA00023002"/>
    </source>
</evidence>
<feature type="domain" description="Nitroreductase" evidence="3">
    <location>
        <begin position="9"/>
        <end position="182"/>
    </location>
</feature>
<sequence>MSNFTDLVSSRRSANNFVEGVTIPQKELEELFATARLAPSAYNLQHAHYKVITDEKMKETIRSAAYGQYKIHTASAVIAVLGDKEAYLNAPEIYGGLKLLGALTPEEFDAQMDMIQGAHTGKDQFLRDEAIRNASLSAMLFMLAAKDQGWDTCPMIGYDEEAVKNALQLPDNLIPVMLITIGQDNKHKIRPRGYRKPVNEFVEFI</sequence>
<dbReference type="Gene3D" id="3.40.109.10">
    <property type="entry name" value="NADH Oxidase"/>
    <property type="match status" value="1"/>
</dbReference>
<organism evidence="4 5">
    <name type="scientific">Paenibacillus donghaensis</name>
    <dbReference type="NCBI Taxonomy" id="414771"/>
    <lineage>
        <taxon>Bacteria</taxon>
        <taxon>Bacillati</taxon>
        <taxon>Bacillota</taxon>
        <taxon>Bacilli</taxon>
        <taxon>Bacillales</taxon>
        <taxon>Paenibacillaceae</taxon>
        <taxon>Paenibacillus</taxon>
    </lineage>
</organism>
<comment type="similarity">
    <text evidence="1">Belongs to the nitroreductase family.</text>
</comment>
<dbReference type="SUPFAM" id="SSF55469">
    <property type="entry name" value="FMN-dependent nitroreductase-like"/>
    <property type="match status" value="1"/>
</dbReference>
<dbReference type="PANTHER" id="PTHR43673:SF12">
    <property type="entry name" value="PROTEIN DRGA"/>
    <property type="match status" value="1"/>
</dbReference>
<dbReference type="InterPro" id="IPR029479">
    <property type="entry name" value="Nitroreductase"/>
</dbReference>
<evidence type="ECO:0000256" key="1">
    <source>
        <dbReference type="ARBA" id="ARBA00007118"/>
    </source>
</evidence>
<name>A0A2Z2KFG9_9BACL</name>
<dbReference type="CDD" id="cd02137">
    <property type="entry name" value="MhqN-like"/>
    <property type="match status" value="1"/>
</dbReference>
<evidence type="ECO:0000313" key="4">
    <source>
        <dbReference type="EMBL" id="ASA20859.1"/>
    </source>
</evidence>
<keyword evidence="5" id="KW-1185">Reference proteome</keyword>
<evidence type="ECO:0000313" key="5">
    <source>
        <dbReference type="Proteomes" id="UP000249890"/>
    </source>
</evidence>
<accession>A0A2Z2KFG9</accession>
<reference evidence="4 5" key="1">
    <citation type="submission" date="2017-06" db="EMBL/GenBank/DDBJ databases">
        <title>Complete genome sequence of Paenibacillus donghaensis KCTC 13049T isolated from East Sea sediment, South Korea.</title>
        <authorList>
            <person name="Jung B.K."/>
            <person name="Hong S.-J."/>
            <person name="Shin J.-H."/>
        </authorList>
    </citation>
    <scope>NUCLEOTIDE SEQUENCE [LARGE SCALE GENOMIC DNA]</scope>
    <source>
        <strain evidence="4 5">KCTC 13049</strain>
    </source>
</reference>